<dbReference type="Pfam" id="PF00561">
    <property type="entry name" value="Abhydrolase_1"/>
    <property type="match status" value="1"/>
</dbReference>
<dbReference type="GO" id="GO:0009696">
    <property type="term" value="P:salicylic acid metabolic process"/>
    <property type="evidence" value="ECO:0007669"/>
    <property type="project" value="TreeGrafter"/>
</dbReference>
<reference evidence="3" key="2">
    <citation type="submission" date="2023-05" db="EMBL/GenBank/DDBJ databases">
        <authorList>
            <person name="Schelkunov M.I."/>
        </authorList>
    </citation>
    <scope>NUCLEOTIDE SEQUENCE</scope>
    <source>
        <strain evidence="3">Hsosn_3</strain>
        <tissue evidence="3">Leaf</tissue>
    </source>
</reference>
<dbReference type="GO" id="GO:0009694">
    <property type="term" value="P:jasmonic acid metabolic process"/>
    <property type="evidence" value="ECO:0007669"/>
    <property type="project" value="TreeGrafter"/>
</dbReference>
<sequence>MGRNLLSNFILIIFFLVSLQFTVSSASHFVLVHGACHGSWCWYKVATLLKSAGHKVTTVDLGGAGINPKQPNEIPTFSVHLEPLTRLMAALHPEEKVILVGHSMGGIPISVAAEKFTKNVAAAVYLTASMPKPGFNILKYYQLLQPSELGDSNFTSETGAGSSSFLFGPKFLKSRLYQLSPPEDLTLALSSIRPVPIFRDDASLKAAELTNKKYGSIRRVYIVSERDLIFTEKFQKEMINSYPPQDVKEIRGSDHMVMFSKPQELASLLQTVAEEM</sequence>
<dbReference type="FunFam" id="3.40.50.1820:FF:000051">
    <property type="entry name" value="(S)-hydroxynitrile lyase"/>
    <property type="match status" value="1"/>
</dbReference>
<keyword evidence="1" id="KW-0732">Signal</keyword>
<evidence type="ECO:0000259" key="2">
    <source>
        <dbReference type="Pfam" id="PF00561"/>
    </source>
</evidence>
<evidence type="ECO:0000313" key="4">
    <source>
        <dbReference type="Proteomes" id="UP001237642"/>
    </source>
</evidence>
<proteinExistence type="predicted"/>
<dbReference type="InterPro" id="IPR029058">
    <property type="entry name" value="AB_hydrolase_fold"/>
</dbReference>
<protein>
    <submittedName>
        <fullName evidence="3">Polyneuridine-aldehyde esterase</fullName>
    </submittedName>
</protein>
<comment type="caution">
    <text evidence="3">The sequence shown here is derived from an EMBL/GenBank/DDBJ whole genome shotgun (WGS) entry which is preliminary data.</text>
</comment>
<dbReference type="InterPro" id="IPR000073">
    <property type="entry name" value="AB_hydrolase_1"/>
</dbReference>
<accession>A0AAD8JKR1</accession>
<dbReference type="Gene3D" id="3.40.50.1820">
    <property type="entry name" value="alpha/beta hydrolase"/>
    <property type="match status" value="1"/>
</dbReference>
<feature type="signal peptide" evidence="1">
    <location>
        <begin position="1"/>
        <end position="26"/>
    </location>
</feature>
<dbReference type="EMBL" id="JAUIZM010000001">
    <property type="protein sequence ID" value="KAK1405269.1"/>
    <property type="molecule type" value="Genomic_DNA"/>
</dbReference>
<dbReference type="GO" id="GO:0080031">
    <property type="term" value="F:methyl salicylate esterase activity"/>
    <property type="evidence" value="ECO:0007669"/>
    <property type="project" value="TreeGrafter"/>
</dbReference>
<dbReference type="PANTHER" id="PTHR10992">
    <property type="entry name" value="METHYLESTERASE FAMILY MEMBER"/>
    <property type="match status" value="1"/>
</dbReference>
<dbReference type="Proteomes" id="UP001237642">
    <property type="component" value="Unassembled WGS sequence"/>
</dbReference>
<gene>
    <name evidence="3" type="ORF">POM88_004874</name>
</gene>
<dbReference type="SUPFAM" id="SSF53474">
    <property type="entry name" value="alpha/beta-Hydrolases"/>
    <property type="match status" value="1"/>
</dbReference>
<feature type="chain" id="PRO_5041954928" evidence="1">
    <location>
        <begin position="27"/>
        <end position="276"/>
    </location>
</feature>
<reference evidence="3" key="1">
    <citation type="submission" date="2023-02" db="EMBL/GenBank/DDBJ databases">
        <title>Genome of toxic invasive species Heracleum sosnowskyi carries increased number of genes despite the absence of recent whole-genome duplications.</title>
        <authorList>
            <person name="Schelkunov M."/>
            <person name="Shtratnikova V."/>
            <person name="Makarenko M."/>
            <person name="Klepikova A."/>
            <person name="Omelchenko D."/>
            <person name="Novikova G."/>
            <person name="Obukhova E."/>
            <person name="Bogdanov V."/>
            <person name="Penin A."/>
            <person name="Logacheva M."/>
        </authorList>
    </citation>
    <scope>NUCLEOTIDE SEQUENCE</scope>
    <source>
        <strain evidence="3">Hsosn_3</strain>
        <tissue evidence="3">Leaf</tissue>
    </source>
</reference>
<organism evidence="3 4">
    <name type="scientific">Heracleum sosnowskyi</name>
    <dbReference type="NCBI Taxonomy" id="360622"/>
    <lineage>
        <taxon>Eukaryota</taxon>
        <taxon>Viridiplantae</taxon>
        <taxon>Streptophyta</taxon>
        <taxon>Embryophyta</taxon>
        <taxon>Tracheophyta</taxon>
        <taxon>Spermatophyta</taxon>
        <taxon>Magnoliopsida</taxon>
        <taxon>eudicotyledons</taxon>
        <taxon>Gunneridae</taxon>
        <taxon>Pentapetalae</taxon>
        <taxon>asterids</taxon>
        <taxon>campanulids</taxon>
        <taxon>Apiales</taxon>
        <taxon>Apiaceae</taxon>
        <taxon>Apioideae</taxon>
        <taxon>apioid superclade</taxon>
        <taxon>Tordylieae</taxon>
        <taxon>Tordyliinae</taxon>
        <taxon>Heracleum</taxon>
    </lineage>
</organism>
<feature type="domain" description="AB hydrolase-1" evidence="2">
    <location>
        <begin position="28"/>
        <end position="262"/>
    </location>
</feature>
<evidence type="ECO:0000256" key="1">
    <source>
        <dbReference type="SAM" id="SignalP"/>
    </source>
</evidence>
<dbReference type="GO" id="GO:0080032">
    <property type="term" value="F:methyl jasmonate esterase activity"/>
    <property type="evidence" value="ECO:0007669"/>
    <property type="project" value="TreeGrafter"/>
</dbReference>
<dbReference type="GO" id="GO:0080030">
    <property type="term" value="F:methyl indole-3-acetate esterase activity"/>
    <property type="evidence" value="ECO:0007669"/>
    <property type="project" value="TreeGrafter"/>
</dbReference>
<dbReference type="InterPro" id="IPR045889">
    <property type="entry name" value="MES/HNL"/>
</dbReference>
<dbReference type="PANTHER" id="PTHR10992:SF1066">
    <property type="entry name" value="METHYL JASMONATE ESTERASE 1"/>
    <property type="match status" value="1"/>
</dbReference>
<evidence type="ECO:0000313" key="3">
    <source>
        <dbReference type="EMBL" id="KAK1405269.1"/>
    </source>
</evidence>
<name>A0AAD8JKR1_9APIA</name>
<dbReference type="AlphaFoldDB" id="A0AAD8JKR1"/>
<keyword evidence="4" id="KW-1185">Reference proteome</keyword>